<dbReference type="InterPro" id="IPR037053">
    <property type="entry name" value="Phage_tail_collar_dom_sf"/>
</dbReference>
<proteinExistence type="predicted"/>
<organism evidence="3 4">
    <name type="scientific">Dankookia rubra</name>
    <dbReference type="NCBI Taxonomy" id="1442381"/>
    <lineage>
        <taxon>Bacteria</taxon>
        <taxon>Pseudomonadati</taxon>
        <taxon>Pseudomonadota</taxon>
        <taxon>Alphaproteobacteria</taxon>
        <taxon>Acetobacterales</taxon>
        <taxon>Roseomonadaceae</taxon>
        <taxon>Dankookia</taxon>
    </lineage>
</organism>
<gene>
    <name evidence="3" type="ORF">E2C06_13450</name>
</gene>
<dbReference type="AlphaFoldDB" id="A0A4R5QGW3"/>
<protein>
    <submittedName>
        <fullName evidence="3">Phage tail protein</fullName>
    </submittedName>
</protein>
<dbReference type="SUPFAM" id="SSF88874">
    <property type="entry name" value="Receptor-binding domain of short tail fibre protein gp12"/>
    <property type="match status" value="1"/>
</dbReference>
<feature type="region of interest" description="Disordered" evidence="1">
    <location>
        <begin position="56"/>
        <end position="75"/>
    </location>
</feature>
<keyword evidence="4" id="KW-1185">Reference proteome</keyword>
<evidence type="ECO:0000313" key="4">
    <source>
        <dbReference type="Proteomes" id="UP000295096"/>
    </source>
</evidence>
<evidence type="ECO:0000256" key="1">
    <source>
        <dbReference type="SAM" id="MobiDB-lite"/>
    </source>
</evidence>
<dbReference type="Proteomes" id="UP000295096">
    <property type="component" value="Unassembled WGS sequence"/>
</dbReference>
<feature type="domain" description="Phage tail collar" evidence="2">
    <location>
        <begin position="8"/>
        <end position="60"/>
    </location>
</feature>
<evidence type="ECO:0000259" key="2">
    <source>
        <dbReference type="Pfam" id="PF07484"/>
    </source>
</evidence>
<name>A0A4R5QGW3_9PROT</name>
<evidence type="ECO:0000313" key="3">
    <source>
        <dbReference type="EMBL" id="TDH62173.1"/>
    </source>
</evidence>
<dbReference type="Pfam" id="PF07484">
    <property type="entry name" value="Collar"/>
    <property type="match status" value="1"/>
</dbReference>
<dbReference type="EMBL" id="SMSJ01000014">
    <property type="protein sequence ID" value="TDH62173.1"/>
    <property type="molecule type" value="Genomic_DNA"/>
</dbReference>
<reference evidence="3 4" key="1">
    <citation type="journal article" date="2016" name="J. Microbiol.">
        <title>Dankookia rubra gen. nov., sp. nov., an alphaproteobacterium isolated from sediment of a shallow stream.</title>
        <authorList>
            <person name="Kim W.H."/>
            <person name="Kim D.H."/>
            <person name="Kang K."/>
            <person name="Ahn T.Y."/>
        </authorList>
    </citation>
    <scope>NUCLEOTIDE SEQUENCE [LARGE SCALE GENOMIC DNA]</scope>
    <source>
        <strain evidence="3 4">JCM30602</strain>
    </source>
</reference>
<dbReference type="OrthoDB" id="7284755at2"/>
<comment type="caution">
    <text evidence="3">The sequence shown here is derived from an EMBL/GenBank/DDBJ whole genome shotgun (WGS) entry which is preliminary data.</text>
</comment>
<dbReference type="Gene3D" id="3.90.1340.10">
    <property type="entry name" value="Phage tail collar domain"/>
    <property type="match status" value="1"/>
</dbReference>
<dbReference type="InterPro" id="IPR011083">
    <property type="entry name" value="Phage_tail_collar_dom"/>
</dbReference>
<sequence>MEEYLATVKRFAGAFAPRGFADCDGRLLPINQWQALFALLETAYGGNGQTNFALPDMRDRDKHGQPIPFGSNGKPRWIICIEGPFPPHP</sequence>
<accession>A0A4R5QGW3</accession>
<dbReference type="RefSeq" id="WP_133289113.1">
    <property type="nucleotide sequence ID" value="NZ_SMSJ01000014.1"/>
</dbReference>